<keyword evidence="3" id="KW-1185">Reference proteome</keyword>
<keyword evidence="1" id="KW-0812">Transmembrane</keyword>
<name>A0ABN2W3J4_9ACTN</name>
<protein>
    <recommendedName>
        <fullName evidence="4">AtpZ/AtpI family protein</fullName>
    </recommendedName>
</protein>
<evidence type="ECO:0000256" key="1">
    <source>
        <dbReference type="SAM" id="Phobius"/>
    </source>
</evidence>
<comment type="caution">
    <text evidence="2">The sequence shown here is derived from an EMBL/GenBank/DDBJ whole genome shotgun (WGS) entry which is preliminary data.</text>
</comment>
<dbReference type="RefSeq" id="WP_344328969.1">
    <property type="nucleotide sequence ID" value="NZ_BAAAPY010000009.1"/>
</dbReference>
<gene>
    <name evidence="2" type="ORF">GCM10009821_24050</name>
</gene>
<organism evidence="2 3">
    <name type="scientific">Aeromicrobium halocynthiae</name>
    <dbReference type="NCBI Taxonomy" id="560557"/>
    <lineage>
        <taxon>Bacteria</taxon>
        <taxon>Bacillati</taxon>
        <taxon>Actinomycetota</taxon>
        <taxon>Actinomycetes</taxon>
        <taxon>Propionibacteriales</taxon>
        <taxon>Nocardioidaceae</taxon>
        <taxon>Aeromicrobium</taxon>
    </lineage>
</organism>
<dbReference type="EMBL" id="BAAAPY010000009">
    <property type="protein sequence ID" value="GAA2082428.1"/>
    <property type="molecule type" value="Genomic_DNA"/>
</dbReference>
<reference evidence="2 3" key="1">
    <citation type="journal article" date="2019" name="Int. J. Syst. Evol. Microbiol.">
        <title>The Global Catalogue of Microorganisms (GCM) 10K type strain sequencing project: providing services to taxonomists for standard genome sequencing and annotation.</title>
        <authorList>
            <consortium name="The Broad Institute Genomics Platform"/>
            <consortium name="The Broad Institute Genome Sequencing Center for Infectious Disease"/>
            <person name="Wu L."/>
            <person name="Ma J."/>
        </authorList>
    </citation>
    <scope>NUCLEOTIDE SEQUENCE [LARGE SCALE GENOMIC DNA]</scope>
    <source>
        <strain evidence="2 3">JCM 15749</strain>
    </source>
</reference>
<keyword evidence="1" id="KW-0472">Membrane</keyword>
<accession>A0ABN2W3J4</accession>
<evidence type="ECO:0008006" key="4">
    <source>
        <dbReference type="Google" id="ProtNLM"/>
    </source>
</evidence>
<evidence type="ECO:0000313" key="3">
    <source>
        <dbReference type="Proteomes" id="UP001501480"/>
    </source>
</evidence>
<proteinExistence type="predicted"/>
<sequence length="85" mass="9170">MSETAPPVDPWVSFSRIVAGVVLYGAIGFGLDRWWGTTFMVGIGVVLGAGLGIWTVWASLRHDDMTSAVGGLTRPRPRHETKGDE</sequence>
<feature type="transmembrane region" description="Helical" evidence="1">
    <location>
        <begin position="38"/>
        <end position="57"/>
    </location>
</feature>
<keyword evidence="1" id="KW-1133">Transmembrane helix</keyword>
<dbReference type="Proteomes" id="UP001501480">
    <property type="component" value="Unassembled WGS sequence"/>
</dbReference>
<feature type="transmembrane region" description="Helical" evidence="1">
    <location>
        <begin position="12"/>
        <end position="31"/>
    </location>
</feature>
<evidence type="ECO:0000313" key="2">
    <source>
        <dbReference type="EMBL" id="GAA2082428.1"/>
    </source>
</evidence>